<proteinExistence type="predicted"/>
<evidence type="ECO:0000256" key="2">
    <source>
        <dbReference type="SAM" id="SignalP"/>
    </source>
</evidence>
<accession>A0ABR1FX30</accession>
<evidence type="ECO:0000256" key="1">
    <source>
        <dbReference type="SAM" id="MobiDB-lite"/>
    </source>
</evidence>
<feature type="chain" id="PRO_5045363409" evidence="2">
    <location>
        <begin position="23"/>
        <end position="244"/>
    </location>
</feature>
<dbReference type="EMBL" id="JBBJCI010000210">
    <property type="protein sequence ID" value="KAK7240540.1"/>
    <property type="molecule type" value="Genomic_DNA"/>
</dbReference>
<dbReference type="InterPro" id="IPR000238">
    <property type="entry name" value="RbfA"/>
</dbReference>
<evidence type="ECO:0000313" key="3">
    <source>
        <dbReference type="EMBL" id="KAK7240540.1"/>
    </source>
</evidence>
<dbReference type="Gene3D" id="3.30.300.20">
    <property type="match status" value="1"/>
</dbReference>
<organism evidence="3 4">
    <name type="scientific">Aureococcus anophagefferens</name>
    <name type="common">Harmful bloom alga</name>
    <dbReference type="NCBI Taxonomy" id="44056"/>
    <lineage>
        <taxon>Eukaryota</taxon>
        <taxon>Sar</taxon>
        <taxon>Stramenopiles</taxon>
        <taxon>Ochrophyta</taxon>
        <taxon>Pelagophyceae</taxon>
        <taxon>Pelagomonadales</taxon>
        <taxon>Pelagomonadaceae</taxon>
        <taxon>Aureococcus</taxon>
    </lineage>
</organism>
<keyword evidence="2" id="KW-0732">Signal</keyword>
<dbReference type="Proteomes" id="UP001363151">
    <property type="component" value="Unassembled WGS sequence"/>
</dbReference>
<dbReference type="PANTHER" id="PTHR33515:SF1">
    <property type="entry name" value="RIBOSOME-BINDING FACTOR A, CHLOROPLASTIC-RELATED"/>
    <property type="match status" value="1"/>
</dbReference>
<evidence type="ECO:0000313" key="4">
    <source>
        <dbReference type="Proteomes" id="UP001363151"/>
    </source>
</evidence>
<dbReference type="PANTHER" id="PTHR33515">
    <property type="entry name" value="RIBOSOME-BINDING FACTOR A, CHLOROPLASTIC-RELATED"/>
    <property type="match status" value="1"/>
</dbReference>
<feature type="compositionally biased region" description="Acidic residues" evidence="1">
    <location>
        <begin position="217"/>
        <end position="244"/>
    </location>
</feature>
<keyword evidence="4" id="KW-1185">Reference proteome</keyword>
<dbReference type="InterPro" id="IPR023799">
    <property type="entry name" value="RbfA_dom_sf"/>
</dbReference>
<sequence>MGKKFVVLLAVATTAWVPPAPAHRPAVAVRMGRGSRGMAREEVDRSRRQSRVAQLVRSELATVIRDGAFLVKTGDRVDAEVLKSTSVLDVSVSPDLRAATATITTLGDTSAKREAFSWLVKNERSVRYALAKRLKHSKRVPAVTFRKADVSAATKLMDLIDRAADDGAGAGAGVIDGLDFDLDLDDEAEAVEENDDDDFAALLARQAARRATLGGSAEDDLAPLDDDDDELDFDLDLDDGDDDA</sequence>
<protein>
    <submittedName>
        <fullName evidence="3">Ribosome-binding factor A</fullName>
    </submittedName>
</protein>
<feature type="region of interest" description="Disordered" evidence="1">
    <location>
        <begin position="212"/>
        <end position="244"/>
    </location>
</feature>
<dbReference type="InterPro" id="IPR015946">
    <property type="entry name" value="KH_dom-like_a/b"/>
</dbReference>
<dbReference type="Pfam" id="PF02033">
    <property type="entry name" value="RBFA"/>
    <property type="match status" value="1"/>
</dbReference>
<dbReference type="SUPFAM" id="SSF89919">
    <property type="entry name" value="Ribosome-binding factor A, RbfA"/>
    <property type="match status" value="1"/>
</dbReference>
<reference evidence="3 4" key="1">
    <citation type="submission" date="2024-03" db="EMBL/GenBank/DDBJ databases">
        <title>Aureococcus anophagefferens CCMP1851 and Kratosvirus quantuckense: Draft genome of a second virus-susceptible host strain in the model system.</title>
        <authorList>
            <person name="Chase E."/>
            <person name="Truchon A.R."/>
            <person name="Schepens W."/>
            <person name="Wilhelm S.W."/>
        </authorList>
    </citation>
    <scope>NUCLEOTIDE SEQUENCE [LARGE SCALE GENOMIC DNA]</scope>
    <source>
        <strain evidence="3 4">CCMP1851</strain>
    </source>
</reference>
<comment type="caution">
    <text evidence="3">The sequence shown here is derived from an EMBL/GenBank/DDBJ whole genome shotgun (WGS) entry which is preliminary data.</text>
</comment>
<feature type="signal peptide" evidence="2">
    <location>
        <begin position="1"/>
        <end position="22"/>
    </location>
</feature>
<name>A0ABR1FX30_AURAN</name>
<gene>
    <name evidence="3" type="ORF">SO694_00057037</name>
</gene>